<evidence type="ECO:0000256" key="1">
    <source>
        <dbReference type="ARBA" id="ARBA00023015"/>
    </source>
</evidence>
<dbReference type="Pfam" id="PF13377">
    <property type="entry name" value="Peripla_BP_3"/>
    <property type="match status" value="1"/>
</dbReference>
<dbReference type="CDD" id="cd01392">
    <property type="entry name" value="HTH_LacI"/>
    <property type="match status" value="1"/>
</dbReference>
<accession>A0A3B0S3K0</accession>
<keyword evidence="3" id="KW-0804">Transcription</keyword>
<keyword evidence="1" id="KW-0805">Transcription regulation</keyword>
<dbReference type="InterPro" id="IPR046335">
    <property type="entry name" value="LacI/GalR-like_sensor"/>
</dbReference>
<dbReference type="InterPro" id="IPR010982">
    <property type="entry name" value="Lambda_DNA-bd_dom_sf"/>
</dbReference>
<evidence type="ECO:0000256" key="2">
    <source>
        <dbReference type="ARBA" id="ARBA00023125"/>
    </source>
</evidence>
<dbReference type="Gene3D" id="1.10.260.40">
    <property type="entry name" value="lambda repressor-like DNA-binding domains"/>
    <property type="match status" value="1"/>
</dbReference>
<evidence type="ECO:0000313" key="5">
    <source>
        <dbReference type="EMBL" id="VAV90015.1"/>
    </source>
</evidence>
<proteinExistence type="predicted"/>
<organism evidence="5">
    <name type="scientific">hydrothermal vent metagenome</name>
    <dbReference type="NCBI Taxonomy" id="652676"/>
    <lineage>
        <taxon>unclassified sequences</taxon>
        <taxon>metagenomes</taxon>
        <taxon>ecological metagenomes</taxon>
    </lineage>
</organism>
<dbReference type="GO" id="GO:0000976">
    <property type="term" value="F:transcription cis-regulatory region binding"/>
    <property type="evidence" value="ECO:0007669"/>
    <property type="project" value="TreeGrafter"/>
</dbReference>
<dbReference type="Gene3D" id="3.40.50.2300">
    <property type="match status" value="2"/>
</dbReference>
<dbReference type="AlphaFoldDB" id="A0A3B0S3K0"/>
<dbReference type="SUPFAM" id="SSF47413">
    <property type="entry name" value="lambda repressor-like DNA-binding domains"/>
    <property type="match status" value="1"/>
</dbReference>
<dbReference type="SUPFAM" id="SSF53822">
    <property type="entry name" value="Periplasmic binding protein-like I"/>
    <property type="match status" value="1"/>
</dbReference>
<dbReference type="EMBL" id="UOEF01000091">
    <property type="protein sequence ID" value="VAV90015.1"/>
    <property type="molecule type" value="Genomic_DNA"/>
</dbReference>
<name>A0A3B0S3K0_9ZZZZ</name>
<gene>
    <name evidence="5" type="ORF">MNBD_ALPHA04-289</name>
</gene>
<sequence>MTKTKITTISELAELVGVSASTVSRALSGSALVSSKTRERIVGFANQYDFKPNELARNLRLKRTLSIGVVLPLGHEIGQNFSDPFFITMLGHLADGLTARGYDLVLSRVLPTDASWLNRIVRSGRIDGMVIIGQSNQSEVIEQVGKSYVPMVVWGADVPGKSYCSVGSDNRKGGKLATQYLINKGRKNLIFLGNIHAPEFAERQQGFADACEAANIAKARALDVHLTPEAAYKALVDHFGKGDLPDGIVAASDIVAMSAIRALTERRMNVPEDVSVIGYDDVPLAQHTTPPLTTIRQDLSKGAALLIELLFKRLSGEETGSVVIEPELIERGSA</sequence>
<keyword evidence="2" id="KW-0238">DNA-binding</keyword>
<dbReference type="PANTHER" id="PTHR30146:SF120">
    <property type="entry name" value="ALANINE RACEMASE"/>
    <property type="match status" value="1"/>
</dbReference>
<reference evidence="5" key="1">
    <citation type="submission" date="2018-06" db="EMBL/GenBank/DDBJ databases">
        <authorList>
            <person name="Zhirakovskaya E."/>
        </authorList>
    </citation>
    <scope>NUCLEOTIDE SEQUENCE</scope>
</reference>
<dbReference type="PROSITE" id="PS50932">
    <property type="entry name" value="HTH_LACI_2"/>
    <property type="match status" value="1"/>
</dbReference>
<evidence type="ECO:0000259" key="4">
    <source>
        <dbReference type="PROSITE" id="PS50932"/>
    </source>
</evidence>
<dbReference type="Pfam" id="PF00356">
    <property type="entry name" value="LacI"/>
    <property type="match status" value="1"/>
</dbReference>
<dbReference type="InterPro" id="IPR028082">
    <property type="entry name" value="Peripla_BP_I"/>
</dbReference>
<dbReference type="GO" id="GO:0003700">
    <property type="term" value="F:DNA-binding transcription factor activity"/>
    <property type="evidence" value="ECO:0007669"/>
    <property type="project" value="TreeGrafter"/>
</dbReference>
<feature type="domain" description="HTH lacI-type" evidence="4">
    <location>
        <begin position="7"/>
        <end position="61"/>
    </location>
</feature>
<dbReference type="PROSITE" id="PS00356">
    <property type="entry name" value="HTH_LACI_1"/>
    <property type="match status" value="1"/>
</dbReference>
<dbReference type="InterPro" id="IPR000843">
    <property type="entry name" value="HTH_LacI"/>
</dbReference>
<evidence type="ECO:0000256" key="3">
    <source>
        <dbReference type="ARBA" id="ARBA00023163"/>
    </source>
</evidence>
<dbReference type="SMART" id="SM00354">
    <property type="entry name" value="HTH_LACI"/>
    <property type="match status" value="1"/>
</dbReference>
<dbReference type="PANTHER" id="PTHR30146">
    <property type="entry name" value="LACI-RELATED TRANSCRIPTIONAL REPRESSOR"/>
    <property type="match status" value="1"/>
</dbReference>
<protein>
    <recommendedName>
        <fullName evidence="4">HTH lacI-type domain-containing protein</fullName>
    </recommendedName>
</protein>